<dbReference type="AlphaFoldDB" id="A0A0K2V5T4"/>
<reference evidence="1" key="1">
    <citation type="submission" date="2014-05" db="EMBL/GenBank/DDBJ databases">
        <authorList>
            <person name="Chronopoulou M."/>
        </authorList>
    </citation>
    <scope>NUCLEOTIDE SEQUENCE</scope>
    <source>
        <tissue evidence="1">Whole organism</tissue>
    </source>
</reference>
<dbReference type="EMBL" id="HACA01028334">
    <property type="protein sequence ID" value="CDW45695.1"/>
    <property type="molecule type" value="Transcribed_RNA"/>
</dbReference>
<sequence>MLIPFLKIVLMPSNFAVKVIFSFLKDGKTKFRRHAAKYEYSPLLHHLKKDFYYNVP</sequence>
<protein>
    <submittedName>
        <fullName evidence="1">Uncharacterized protein</fullName>
    </submittedName>
</protein>
<organism evidence="1">
    <name type="scientific">Lepeophtheirus salmonis</name>
    <name type="common">Salmon louse</name>
    <name type="synonym">Caligus salmonis</name>
    <dbReference type="NCBI Taxonomy" id="72036"/>
    <lineage>
        <taxon>Eukaryota</taxon>
        <taxon>Metazoa</taxon>
        <taxon>Ecdysozoa</taxon>
        <taxon>Arthropoda</taxon>
        <taxon>Crustacea</taxon>
        <taxon>Multicrustacea</taxon>
        <taxon>Hexanauplia</taxon>
        <taxon>Copepoda</taxon>
        <taxon>Siphonostomatoida</taxon>
        <taxon>Caligidae</taxon>
        <taxon>Lepeophtheirus</taxon>
    </lineage>
</organism>
<name>A0A0K2V5T4_LEPSM</name>
<proteinExistence type="predicted"/>
<evidence type="ECO:0000313" key="1">
    <source>
        <dbReference type="EMBL" id="CDW45695.1"/>
    </source>
</evidence>
<accession>A0A0K2V5T4</accession>